<reference evidence="4" key="1">
    <citation type="submission" date="2017-11" db="EMBL/GenBank/DDBJ databases">
        <title>The draft genome sequence of Chromatocurvus sp. F02.</title>
        <authorList>
            <person name="Du Z.-J."/>
            <person name="Chang Y.-Q."/>
        </authorList>
    </citation>
    <scope>NUCLEOTIDE SEQUENCE [LARGE SCALE GENOMIC DNA]</scope>
    <source>
        <strain evidence="4">F02</strain>
    </source>
</reference>
<keyword evidence="4" id="KW-1185">Reference proteome</keyword>
<organism evidence="3 4">
    <name type="scientific">Kineobactrum sediminis</name>
    <dbReference type="NCBI Taxonomy" id="1905677"/>
    <lineage>
        <taxon>Bacteria</taxon>
        <taxon>Pseudomonadati</taxon>
        <taxon>Pseudomonadota</taxon>
        <taxon>Gammaproteobacteria</taxon>
        <taxon>Cellvibrionales</taxon>
        <taxon>Halieaceae</taxon>
        <taxon>Kineobactrum</taxon>
    </lineage>
</organism>
<dbReference type="Pfam" id="PF09836">
    <property type="entry name" value="DUF2063"/>
    <property type="match status" value="1"/>
</dbReference>
<evidence type="ECO:0000259" key="2">
    <source>
        <dbReference type="Pfam" id="PF22106"/>
    </source>
</evidence>
<evidence type="ECO:0000313" key="3">
    <source>
        <dbReference type="EMBL" id="PLW82771.1"/>
    </source>
</evidence>
<dbReference type="AlphaFoldDB" id="A0A2N5Y300"/>
<evidence type="ECO:0000259" key="1">
    <source>
        <dbReference type="Pfam" id="PF09836"/>
    </source>
</evidence>
<evidence type="ECO:0000313" key="4">
    <source>
        <dbReference type="Proteomes" id="UP000234845"/>
    </source>
</evidence>
<dbReference type="OrthoDB" id="4146344at2"/>
<comment type="caution">
    <text evidence="3">The sequence shown here is derived from an EMBL/GenBank/DDBJ whole genome shotgun (WGS) entry which is preliminary data.</text>
</comment>
<dbReference type="InterPro" id="IPR054098">
    <property type="entry name" value="NGO1945-like_C"/>
</dbReference>
<feature type="domain" description="NGO1945-like C-terminal" evidence="2">
    <location>
        <begin position="157"/>
        <end position="250"/>
    </location>
</feature>
<dbReference type="Proteomes" id="UP000234845">
    <property type="component" value="Unassembled WGS sequence"/>
</dbReference>
<dbReference type="Pfam" id="PF22106">
    <property type="entry name" value="NGO1945_C"/>
    <property type="match status" value="1"/>
</dbReference>
<dbReference type="Gene3D" id="1.10.150.690">
    <property type="entry name" value="DUF2063"/>
    <property type="match status" value="1"/>
</dbReference>
<sequence>MGSQRARTSVWVAVADLRTSQLTMARYLRNPETSPAPEGVEPRRLQIYQDLIYNNIEGFISSGFPVLRSLYSKPAWHALVRQFIDDHRCHSPYFLEISQEFLQFLLEGHNPGPDDPPFITELAHYEWVELALMVSSVEIPKAISDDADPLTAIPRLSPLAWVLAYQFPVQMIGPDYQPAEPEAPVYLVVYRNRDDAVQFMALNAATARLLELTRENATVPGAELLVQLATELGVDAAVVQQFGARQLTEFVDSSILTLS</sequence>
<dbReference type="InterPro" id="IPR044922">
    <property type="entry name" value="DUF2063_N_sf"/>
</dbReference>
<feature type="domain" description="Putative DNA-binding" evidence="1">
    <location>
        <begin position="21"/>
        <end position="105"/>
    </location>
</feature>
<gene>
    <name evidence="3" type="ORF">CWI75_09380</name>
</gene>
<name>A0A2N5Y300_9GAMM</name>
<accession>A0A2N5Y300</accession>
<protein>
    <submittedName>
        <fullName evidence="3">DUF2063 domain-containing protein</fullName>
    </submittedName>
</protein>
<dbReference type="Gene3D" id="3.90.930.50">
    <property type="match status" value="1"/>
</dbReference>
<dbReference type="EMBL" id="PKLZ01000007">
    <property type="protein sequence ID" value="PLW82771.1"/>
    <property type="molecule type" value="Genomic_DNA"/>
</dbReference>
<dbReference type="InterPro" id="IPR018640">
    <property type="entry name" value="DUF2063"/>
</dbReference>
<proteinExistence type="predicted"/>